<dbReference type="EMBL" id="MU006217">
    <property type="protein sequence ID" value="KAF2832212.1"/>
    <property type="molecule type" value="Genomic_DNA"/>
</dbReference>
<reference evidence="1" key="1">
    <citation type="journal article" date="2020" name="Stud. Mycol.">
        <title>101 Dothideomycetes genomes: a test case for predicting lifestyles and emergence of pathogens.</title>
        <authorList>
            <person name="Haridas S."/>
            <person name="Albert R."/>
            <person name="Binder M."/>
            <person name="Bloem J."/>
            <person name="Labutti K."/>
            <person name="Salamov A."/>
            <person name="Andreopoulos B."/>
            <person name="Baker S."/>
            <person name="Barry K."/>
            <person name="Bills G."/>
            <person name="Bluhm B."/>
            <person name="Cannon C."/>
            <person name="Castanera R."/>
            <person name="Culley D."/>
            <person name="Daum C."/>
            <person name="Ezra D."/>
            <person name="Gonzalez J."/>
            <person name="Henrissat B."/>
            <person name="Kuo A."/>
            <person name="Liang C."/>
            <person name="Lipzen A."/>
            <person name="Lutzoni F."/>
            <person name="Magnuson J."/>
            <person name="Mondo S."/>
            <person name="Nolan M."/>
            <person name="Ohm R."/>
            <person name="Pangilinan J."/>
            <person name="Park H.-J."/>
            <person name="Ramirez L."/>
            <person name="Alfaro M."/>
            <person name="Sun H."/>
            <person name="Tritt A."/>
            <person name="Yoshinaga Y."/>
            <person name="Zwiers L.-H."/>
            <person name="Turgeon B."/>
            <person name="Goodwin S."/>
            <person name="Spatafora J."/>
            <person name="Crous P."/>
            <person name="Grigoriev I."/>
        </authorList>
    </citation>
    <scope>NUCLEOTIDE SEQUENCE</scope>
    <source>
        <strain evidence="1">CBS 113818</strain>
    </source>
</reference>
<sequence>MMLRRPPQLITRVEATRIAKDYIDAEELLALFFKFTISYKTPTNYNCASCKGALTSTPTQEGLGKHQFQHDATQIKLDAEPILFRYSCKEIIYDEDSAYEHYVDCAPLWKPRHSTMQENLEFMALYVNQEVLEDKKGVPQPEYSKPGVLLRRAISLSAFDMVYHSPARREAVVITVNKSSDTEVDV</sequence>
<gene>
    <name evidence="1" type="ORF">CC86DRAFT_377416</name>
</gene>
<dbReference type="Proteomes" id="UP000799424">
    <property type="component" value="Unassembled WGS sequence"/>
</dbReference>
<evidence type="ECO:0000313" key="1">
    <source>
        <dbReference type="EMBL" id="KAF2832212.1"/>
    </source>
</evidence>
<proteinExistence type="predicted"/>
<accession>A0A6A7AG14</accession>
<evidence type="ECO:0000313" key="2">
    <source>
        <dbReference type="Proteomes" id="UP000799424"/>
    </source>
</evidence>
<protein>
    <submittedName>
        <fullName evidence="1">Uncharacterized protein</fullName>
    </submittedName>
</protein>
<name>A0A6A7AG14_9PLEO</name>
<dbReference type="AlphaFoldDB" id="A0A6A7AG14"/>
<organism evidence="1 2">
    <name type="scientific">Ophiobolus disseminans</name>
    <dbReference type="NCBI Taxonomy" id="1469910"/>
    <lineage>
        <taxon>Eukaryota</taxon>
        <taxon>Fungi</taxon>
        <taxon>Dikarya</taxon>
        <taxon>Ascomycota</taxon>
        <taxon>Pezizomycotina</taxon>
        <taxon>Dothideomycetes</taxon>
        <taxon>Pleosporomycetidae</taxon>
        <taxon>Pleosporales</taxon>
        <taxon>Pleosporineae</taxon>
        <taxon>Phaeosphaeriaceae</taxon>
        <taxon>Ophiobolus</taxon>
    </lineage>
</organism>
<keyword evidence="2" id="KW-1185">Reference proteome</keyword>